<sequence>MLEPISLEELTERASLLTRVDRKYLVPVSGLDALLGDLGGATRVLEIEGLRASEYRSVYFDTAGLDSYLAAARRRRRRFKVRTRTYLESAQCYLEVKTRGGRSLTVKERVEHPVAANDSLEGDDGYVQFALHEAGIDSVPTSALQPTLVTRYQRTTLFVPEGSSRATIDTALSWIDNTGHTIATPGLAVVETKSGSTASPVDRVLWAHGHRPANISKYGTGMAAMRPELPQNKWRRVLDRQLLPAVASTLSTPRSSS</sequence>
<dbReference type="SUPFAM" id="SSF55154">
    <property type="entry name" value="CYTH-like phosphatases"/>
    <property type="match status" value="1"/>
</dbReference>
<dbReference type="EMBL" id="SISG01000001">
    <property type="protein sequence ID" value="TBN58509.1"/>
    <property type="molecule type" value="Genomic_DNA"/>
</dbReference>
<protein>
    <submittedName>
        <fullName evidence="2">Polyphosphate polymerase domain-containing protein</fullName>
    </submittedName>
</protein>
<organism evidence="2 3">
    <name type="scientific">Glaciihabitans arcticus</name>
    <dbReference type="NCBI Taxonomy" id="2668039"/>
    <lineage>
        <taxon>Bacteria</taxon>
        <taxon>Bacillati</taxon>
        <taxon>Actinomycetota</taxon>
        <taxon>Actinomycetes</taxon>
        <taxon>Micrococcales</taxon>
        <taxon>Microbacteriaceae</taxon>
        <taxon>Glaciihabitans</taxon>
    </lineage>
</organism>
<evidence type="ECO:0000313" key="2">
    <source>
        <dbReference type="EMBL" id="TBN58509.1"/>
    </source>
</evidence>
<keyword evidence="3" id="KW-1185">Reference proteome</keyword>
<dbReference type="InterPro" id="IPR042267">
    <property type="entry name" value="VTC_sf"/>
</dbReference>
<dbReference type="InterPro" id="IPR033469">
    <property type="entry name" value="CYTH-like_dom_sf"/>
</dbReference>
<dbReference type="Gene3D" id="3.20.100.30">
    <property type="entry name" value="VTC, catalytic tunnel domain"/>
    <property type="match status" value="1"/>
</dbReference>
<gene>
    <name evidence="2" type="ORF">EYE40_03385</name>
</gene>
<dbReference type="CDD" id="cd07750">
    <property type="entry name" value="PolyPPase_VTC_like"/>
    <property type="match status" value="1"/>
</dbReference>
<accession>A0A4V2JF84</accession>
<dbReference type="GO" id="GO:0006799">
    <property type="term" value="P:polyphosphate biosynthetic process"/>
    <property type="evidence" value="ECO:0007669"/>
    <property type="project" value="UniProtKB-ARBA"/>
</dbReference>
<comment type="caution">
    <text evidence="2">The sequence shown here is derived from an EMBL/GenBank/DDBJ whole genome shotgun (WGS) entry which is preliminary data.</text>
</comment>
<dbReference type="Proteomes" id="UP000294194">
    <property type="component" value="Unassembled WGS sequence"/>
</dbReference>
<feature type="domain" description="VTC" evidence="1">
    <location>
        <begin position="19"/>
        <end position="225"/>
    </location>
</feature>
<evidence type="ECO:0000259" key="1">
    <source>
        <dbReference type="Pfam" id="PF09359"/>
    </source>
</evidence>
<evidence type="ECO:0000313" key="3">
    <source>
        <dbReference type="Proteomes" id="UP000294194"/>
    </source>
</evidence>
<reference evidence="3" key="1">
    <citation type="submission" date="2019-02" db="EMBL/GenBank/DDBJ databases">
        <title>Glaciihabitans arcticus sp. nov., a psychrotolerant bacterium isolated from polar soil.</title>
        <authorList>
            <person name="Dahal R.H."/>
        </authorList>
    </citation>
    <scope>NUCLEOTIDE SEQUENCE [LARGE SCALE GENOMIC DNA]</scope>
    <source>
        <strain evidence="3">RP-3-7</strain>
    </source>
</reference>
<proteinExistence type="predicted"/>
<dbReference type="AlphaFoldDB" id="A0A4V2JF84"/>
<dbReference type="InterPro" id="IPR018966">
    <property type="entry name" value="VTC_domain"/>
</dbReference>
<dbReference type="Pfam" id="PF09359">
    <property type="entry name" value="VTC"/>
    <property type="match status" value="1"/>
</dbReference>
<name>A0A4V2JF84_9MICO</name>